<dbReference type="GeneID" id="8237720"/>
<reference evidence="3" key="3">
    <citation type="submission" date="2021-02" db="UniProtKB">
        <authorList>
            <consortium name="EnsemblMetazoa"/>
        </authorList>
    </citation>
    <scope>IDENTIFICATION</scope>
    <source>
        <strain evidence="3">USDA</strain>
    </source>
</reference>
<evidence type="ECO:0000313" key="4">
    <source>
        <dbReference type="Proteomes" id="UP000009046"/>
    </source>
</evidence>
<dbReference type="Proteomes" id="UP000009046">
    <property type="component" value="Unassembled WGS sequence"/>
</dbReference>
<dbReference type="VEuPathDB" id="VectorBase:PHUM396060"/>
<dbReference type="EMBL" id="AAZO01004641">
    <property type="status" value="NOT_ANNOTATED_CDS"/>
    <property type="molecule type" value="Genomic_DNA"/>
</dbReference>
<protein>
    <submittedName>
        <fullName evidence="2 3">Uncharacterized protein</fullName>
    </submittedName>
</protein>
<dbReference type="AlphaFoldDB" id="E0VRB3"/>
<dbReference type="EnsemblMetazoa" id="PHUM396060-RA">
    <property type="protein sequence ID" value="PHUM396060-PA"/>
    <property type="gene ID" value="PHUM396060"/>
</dbReference>
<dbReference type="EMBL" id="DS235463">
    <property type="protein sequence ID" value="EEB15919.1"/>
    <property type="molecule type" value="Genomic_DNA"/>
</dbReference>
<dbReference type="RefSeq" id="XP_002428657.1">
    <property type="nucleotide sequence ID" value="XM_002428612.1"/>
</dbReference>
<dbReference type="STRING" id="121224.E0VRB3"/>
<feature type="region of interest" description="Disordered" evidence="1">
    <location>
        <begin position="7"/>
        <end position="36"/>
    </location>
</feature>
<keyword evidence="4" id="KW-1185">Reference proteome</keyword>
<proteinExistence type="predicted"/>
<name>E0VRB3_PEDHC</name>
<evidence type="ECO:0000256" key="1">
    <source>
        <dbReference type="SAM" id="MobiDB-lite"/>
    </source>
</evidence>
<gene>
    <name evidence="3" type="primary">8237720</name>
    <name evidence="2" type="ORF">Phum_PHUM396060</name>
</gene>
<dbReference type="KEGG" id="phu:Phum_PHUM396060"/>
<evidence type="ECO:0000313" key="3">
    <source>
        <dbReference type="EnsemblMetazoa" id="PHUM396060-PA"/>
    </source>
</evidence>
<reference evidence="2" key="2">
    <citation type="submission" date="2007-04" db="EMBL/GenBank/DDBJ databases">
        <title>The genome of the human body louse.</title>
        <authorList>
            <consortium name="The Human Body Louse Genome Consortium"/>
            <person name="Kirkness E."/>
            <person name="Walenz B."/>
            <person name="Hass B."/>
            <person name="Bruggner R."/>
            <person name="Strausberg R."/>
        </authorList>
    </citation>
    <scope>NUCLEOTIDE SEQUENCE</scope>
    <source>
        <strain evidence="2">USDA</strain>
    </source>
</reference>
<dbReference type="eggNOG" id="KOG1419">
    <property type="taxonomic scope" value="Eukaryota"/>
</dbReference>
<dbReference type="HOGENOM" id="CLU_2712065_0_0_1"/>
<reference evidence="2" key="1">
    <citation type="submission" date="2007-04" db="EMBL/GenBank/DDBJ databases">
        <title>Annotation of Pediculus humanus corporis strain USDA.</title>
        <authorList>
            <person name="Kirkness E."/>
            <person name="Hannick L."/>
            <person name="Hass B."/>
            <person name="Bruggner R."/>
            <person name="Lawson D."/>
            <person name="Bidwell S."/>
            <person name="Joardar V."/>
            <person name="Caler E."/>
            <person name="Walenz B."/>
            <person name="Inman J."/>
            <person name="Schobel S."/>
            <person name="Galinsky K."/>
            <person name="Amedeo P."/>
            <person name="Strausberg R."/>
        </authorList>
    </citation>
    <scope>NUCLEOTIDE SEQUENCE</scope>
    <source>
        <strain evidence="2">USDA</strain>
    </source>
</reference>
<evidence type="ECO:0000313" key="2">
    <source>
        <dbReference type="EMBL" id="EEB15919.1"/>
    </source>
</evidence>
<organism>
    <name type="scientific">Pediculus humanus subsp. corporis</name>
    <name type="common">Body louse</name>
    <dbReference type="NCBI Taxonomy" id="121224"/>
    <lineage>
        <taxon>Eukaryota</taxon>
        <taxon>Metazoa</taxon>
        <taxon>Ecdysozoa</taxon>
        <taxon>Arthropoda</taxon>
        <taxon>Hexapoda</taxon>
        <taxon>Insecta</taxon>
        <taxon>Pterygota</taxon>
        <taxon>Neoptera</taxon>
        <taxon>Paraneoptera</taxon>
        <taxon>Psocodea</taxon>
        <taxon>Troctomorpha</taxon>
        <taxon>Phthiraptera</taxon>
        <taxon>Anoplura</taxon>
        <taxon>Pediculidae</taxon>
        <taxon>Pediculus</taxon>
    </lineage>
</organism>
<sequence length="73" mass="8879">MTPYCKISMFTKEKSSERKSEKTKSRLQQPRMSLLGKPLNYRANRRDARYRRLQTRVYNFLERPRGVQAILYH</sequence>
<accession>E0VRB3</accession>
<dbReference type="InParanoid" id="E0VRB3"/>
<feature type="non-terminal residue" evidence="2">
    <location>
        <position position="73"/>
    </location>
</feature>
<feature type="compositionally biased region" description="Basic and acidic residues" evidence="1">
    <location>
        <begin position="11"/>
        <end position="24"/>
    </location>
</feature>
<dbReference type="CTD" id="8237720"/>